<name>A0ABP8S2J9_9PSEU</name>
<protein>
    <recommendedName>
        <fullName evidence="3">HTH tetR-type domain-containing protein</fullName>
    </recommendedName>
</protein>
<dbReference type="InterPro" id="IPR001647">
    <property type="entry name" value="HTH_TetR"/>
</dbReference>
<dbReference type="Pfam" id="PF00440">
    <property type="entry name" value="TetR_N"/>
    <property type="match status" value="1"/>
</dbReference>
<dbReference type="PROSITE" id="PS50977">
    <property type="entry name" value="HTH_TETR_2"/>
    <property type="match status" value="1"/>
</dbReference>
<dbReference type="RefSeq" id="WP_345426723.1">
    <property type="nucleotide sequence ID" value="NZ_BAABGT010000109.1"/>
</dbReference>
<dbReference type="InterPro" id="IPR009057">
    <property type="entry name" value="Homeodomain-like_sf"/>
</dbReference>
<dbReference type="Gene3D" id="1.10.357.10">
    <property type="entry name" value="Tetracycline Repressor, domain 2"/>
    <property type="match status" value="1"/>
</dbReference>
<evidence type="ECO:0000256" key="1">
    <source>
        <dbReference type="ARBA" id="ARBA00023125"/>
    </source>
</evidence>
<dbReference type="Gene3D" id="1.10.10.60">
    <property type="entry name" value="Homeodomain-like"/>
    <property type="match status" value="1"/>
</dbReference>
<keyword evidence="1 2" id="KW-0238">DNA-binding</keyword>
<dbReference type="PANTHER" id="PTHR30055">
    <property type="entry name" value="HTH-TYPE TRANSCRIPTIONAL REGULATOR RUTR"/>
    <property type="match status" value="1"/>
</dbReference>
<keyword evidence="5" id="KW-1185">Reference proteome</keyword>
<comment type="caution">
    <text evidence="4">The sequence shown here is derived from an EMBL/GenBank/DDBJ whole genome shotgun (WGS) entry which is preliminary data.</text>
</comment>
<evidence type="ECO:0000259" key="3">
    <source>
        <dbReference type="PROSITE" id="PS50977"/>
    </source>
</evidence>
<dbReference type="InterPro" id="IPR050109">
    <property type="entry name" value="HTH-type_TetR-like_transc_reg"/>
</dbReference>
<organism evidence="4 5">
    <name type="scientific">Pseudonocardia xishanensis</name>
    <dbReference type="NCBI Taxonomy" id="630995"/>
    <lineage>
        <taxon>Bacteria</taxon>
        <taxon>Bacillati</taxon>
        <taxon>Actinomycetota</taxon>
        <taxon>Actinomycetes</taxon>
        <taxon>Pseudonocardiales</taxon>
        <taxon>Pseudonocardiaceae</taxon>
        <taxon>Pseudonocardia</taxon>
    </lineage>
</organism>
<dbReference type="EMBL" id="BAABGT010000109">
    <property type="protein sequence ID" value="GAA4558281.1"/>
    <property type="molecule type" value="Genomic_DNA"/>
</dbReference>
<evidence type="ECO:0000313" key="4">
    <source>
        <dbReference type="EMBL" id="GAA4558281.1"/>
    </source>
</evidence>
<dbReference type="PANTHER" id="PTHR30055:SF237">
    <property type="entry name" value="TRANSCRIPTIONAL REPRESSOR MCE3R"/>
    <property type="match status" value="1"/>
</dbReference>
<feature type="DNA-binding region" description="H-T-H motif" evidence="2">
    <location>
        <begin position="48"/>
        <end position="67"/>
    </location>
</feature>
<evidence type="ECO:0000256" key="2">
    <source>
        <dbReference type="PROSITE-ProRule" id="PRU00335"/>
    </source>
</evidence>
<dbReference type="Proteomes" id="UP001501598">
    <property type="component" value="Unassembled WGS sequence"/>
</dbReference>
<sequence>MILAPVAGGAGEGCGSGRVADRAPLARREQLVAAAAQEFRAKGFAGVGVDDIGGRVDVVGPALYRYFDTKADILVAAVSRWHEWPALETARVFHAPVPGEAVLGLLVEGHVRTALHATDLLAVWLTERLYLPDAVRERLDRVQADSLAEWQRWLSGAAMAALGLQATDRRSGS</sequence>
<proteinExistence type="predicted"/>
<accession>A0ABP8S2J9</accession>
<reference evidence="5" key="1">
    <citation type="journal article" date="2019" name="Int. J. Syst. Evol. Microbiol.">
        <title>The Global Catalogue of Microorganisms (GCM) 10K type strain sequencing project: providing services to taxonomists for standard genome sequencing and annotation.</title>
        <authorList>
            <consortium name="The Broad Institute Genomics Platform"/>
            <consortium name="The Broad Institute Genome Sequencing Center for Infectious Disease"/>
            <person name="Wu L."/>
            <person name="Ma J."/>
        </authorList>
    </citation>
    <scope>NUCLEOTIDE SEQUENCE [LARGE SCALE GENOMIC DNA]</scope>
    <source>
        <strain evidence="5">JCM 17906</strain>
    </source>
</reference>
<gene>
    <name evidence="4" type="ORF">GCM10023175_64170</name>
</gene>
<evidence type="ECO:0000313" key="5">
    <source>
        <dbReference type="Proteomes" id="UP001501598"/>
    </source>
</evidence>
<dbReference type="SUPFAM" id="SSF46689">
    <property type="entry name" value="Homeodomain-like"/>
    <property type="match status" value="1"/>
</dbReference>
<feature type="domain" description="HTH tetR-type" evidence="3">
    <location>
        <begin position="25"/>
        <end position="85"/>
    </location>
</feature>